<gene>
    <name evidence="5" type="ORF">ABS648_04570</name>
</gene>
<feature type="domain" description="Beta-ketoacyl-[acyl-carrier-protein] synthase III N-terminal" evidence="4">
    <location>
        <begin position="119"/>
        <end position="196"/>
    </location>
</feature>
<dbReference type="InterPro" id="IPR013747">
    <property type="entry name" value="ACP_syn_III_C"/>
</dbReference>
<protein>
    <submittedName>
        <fullName evidence="5">Beta-ketoacyl-ACP synthase 3</fullName>
        <ecNumber evidence="5">2.3.1.180</ecNumber>
    </submittedName>
</protein>
<dbReference type="GO" id="GO:0006633">
    <property type="term" value="P:fatty acid biosynthetic process"/>
    <property type="evidence" value="ECO:0007669"/>
    <property type="project" value="InterPro"/>
</dbReference>
<dbReference type="GO" id="GO:0033818">
    <property type="term" value="F:beta-ketoacyl-acyl-carrier-protein synthase III activity"/>
    <property type="evidence" value="ECO:0007669"/>
    <property type="project" value="UniProtKB-EC"/>
</dbReference>
<accession>A0AAU7Y3X7</accession>
<name>A0AAU7Y3X7_9PSED</name>
<dbReference type="InterPro" id="IPR013751">
    <property type="entry name" value="ACP_syn_III_N"/>
</dbReference>
<dbReference type="Pfam" id="PF08541">
    <property type="entry name" value="ACP_syn_III_C"/>
    <property type="match status" value="1"/>
</dbReference>
<dbReference type="CDD" id="cd00830">
    <property type="entry name" value="KAS_III"/>
    <property type="match status" value="1"/>
</dbReference>
<dbReference type="InterPro" id="IPR016039">
    <property type="entry name" value="Thiolase-like"/>
</dbReference>
<dbReference type="Pfam" id="PF08545">
    <property type="entry name" value="ACP_syn_III"/>
    <property type="match status" value="1"/>
</dbReference>
<dbReference type="EMBL" id="CP158373">
    <property type="protein sequence ID" value="XBY65046.1"/>
    <property type="molecule type" value="Genomic_DNA"/>
</dbReference>
<dbReference type="PANTHER" id="PTHR34069">
    <property type="entry name" value="3-OXOACYL-[ACYL-CARRIER-PROTEIN] SYNTHASE 3"/>
    <property type="match status" value="1"/>
</dbReference>
<dbReference type="GO" id="GO:0004315">
    <property type="term" value="F:3-oxoacyl-[acyl-carrier-protein] synthase activity"/>
    <property type="evidence" value="ECO:0007669"/>
    <property type="project" value="InterPro"/>
</dbReference>
<dbReference type="NCBIfam" id="NF006829">
    <property type="entry name" value="PRK09352.1"/>
    <property type="match status" value="1"/>
</dbReference>
<dbReference type="AlphaFoldDB" id="A0AAU7Y3X7"/>
<dbReference type="SUPFAM" id="SSF53901">
    <property type="entry name" value="Thiolase-like"/>
    <property type="match status" value="1"/>
</dbReference>
<keyword evidence="2 5" id="KW-0012">Acyltransferase</keyword>
<proteinExistence type="predicted"/>
<evidence type="ECO:0000313" key="5">
    <source>
        <dbReference type="EMBL" id="XBY65046.1"/>
    </source>
</evidence>
<organism evidence="5">
    <name type="scientific">Pseudomonas solani</name>
    <dbReference type="NCBI Taxonomy" id="2731552"/>
    <lineage>
        <taxon>Bacteria</taxon>
        <taxon>Pseudomonadati</taxon>
        <taxon>Pseudomonadota</taxon>
        <taxon>Gammaproteobacteria</taxon>
        <taxon>Pseudomonadales</taxon>
        <taxon>Pseudomonadaceae</taxon>
        <taxon>Pseudomonas</taxon>
    </lineage>
</organism>
<evidence type="ECO:0000256" key="2">
    <source>
        <dbReference type="ARBA" id="ARBA00023315"/>
    </source>
</evidence>
<feature type="domain" description="Beta-ketoacyl-[acyl-carrier-protein] synthase III C-terminal" evidence="3">
    <location>
        <begin position="250"/>
        <end position="339"/>
    </location>
</feature>
<reference evidence="5" key="1">
    <citation type="submission" date="2023-08" db="EMBL/GenBank/DDBJ databases">
        <title>Increased levels of nutrients transform a symbiont into a lethal pathobiont.</title>
        <authorList>
            <person name="Lachnit T."/>
            <person name="Ulrich L."/>
            <person name="Willmer F.M."/>
            <person name="Hasenbein T."/>
            <person name="Steiner L.X."/>
            <person name="Wolters M."/>
            <person name="Herbst E.M."/>
            <person name="Deines P."/>
        </authorList>
    </citation>
    <scope>NUCLEOTIDE SEQUENCE</scope>
    <source>
        <strain evidence="5">T3</strain>
    </source>
</reference>
<evidence type="ECO:0000259" key="4">
    <source>
        <dbReference type="Pfam" id="PF08545"/>
    </source>
</evidence>
<evidence type="ECO:0000259" key="3">
    <source>
        <dbReference type="Pfam" id="PF08541"/>
    </source>
</evidence>
<dbReference type="Gene3D" id="3.40.47.10">
    <property type="match status" value="1"/>
</dbReference>
<evidence type="ECO:0000256" key="1">
    <source>
        <dbReference type="ARBA" id="ARBA00022679"/>
    </source>
</evidence>
<sequence length="339" mass="35629">MQTSPPAHLPARPVSILGSGHALPERIVTSTELDARLNLRAGSVARISGVIQRHVASPRETAASLGALAARRALAAAGLQPQQVDLVACASGTMDQGMPSNAALLHLELGLGQSGIPALDVNASCLGFLAAVDTLSWPLSAGRYRRILLVCSDIASCGLDWQQVEVCGIFGDGAAAVVLGLGDGGPKIIASSLRTYSEGAHLCEIPGGGSRYHPRRIDVPFEPLTSFAMHGKGVFRLAAKHLPAMKDELLSQAGLSQAQIDWVIPHQASHRAMQHAARRLGFKRDKIIDIFAMHGNQVAASLPTALDIAIRDGRIQRGQRLLLIGTGAGLSLGGMILEY</sequence>
<dbReference type="GO" id="GO:0044550">
    <property type="term" value="P:secondary metabolite biosynthetic process"/>
    <property type="evidence" value="ECO:0007669"/>
    <property type="project" value="TreeGrafter"/>
</dbReference>
<dbReference type="EC" id="2.3.1.180" evidence="5"/>
<keyword evidence="1 5" id="KW-0808">Transferase</keyword>
<dbReference type="PANTHER" id="PTHR34069:SF2">
    <property type="entry name" value="BETA-KETOACYL-[ACYL-CARRIER-PROTEIN] SYNTHASE III"/>
    <property type="match status" value="1"/>
</dbReference>
<dbReference type="RefSeq" id="WP_350447718.1">
    <property type="nucleotide sequence ID" value="NZ_CP158373.1"/>
</dbReference>